<dbReference type="OrthoDB" id="47883at2759"/>
<sequence length="287" mass="33484">MDGSNNTLENIQEAFLALTESFIEKGASLSELKSASIRSNIVHKRSSKTRCLVPNNYFIWEFTRPISNCDYCQDVTTALILPNLTREEFKKYAYSSRPMVIKNAATHWPASKVFSWKFFRDLYERTEGAYESVDECQFLHFKSNFTSLRDVFAMSEDRALQLSKKDPWYVGWKNCHLQILDTMKQFYNLPHFLPEDAEVPYTNYVFLGYEEGAIMHLDYISRLMWQGQILGNKIWTVAPTPECDNICKHFNFTVYAGDIVLLDTRIWYHSTYVIDKSFSLTVTSEYG</sequence>
<keyword evidence="2" id="KW-1185">Reference proteome</keyword>
<dbReference type="Proteomes" id="UP000076502">
    <property type="component" value="Unassembled WGS sequence"/>
</dbReference>
<dbReference type="GO" id="GO:0016706">
    <property type="term" value="F:2-oxoglutarate-dependent dioxygenase activity"/>
    <property type="evidence" value="ECO:0007669"/>
    <property type="project" value="TreeGrafter"/>
</dbReference>
<protein>
    <submittedName>
        <fullName evidence="1">Uncharacterized protein</fullName>
    </submittedName>
</protein>
<evidence type="ECO:0000313" key="1">
    <source>
        <dbReference type="EMBL" id="KZC13473.1"/>
    </source>
</evidence>
<proteinExistence type="predicted"/>
<evidence type="ECO:0000313" key="2">
    <source>
        <dbReference type="Proteomes" id="UP000076502"/>
    </source>
</evidence>
<name>A0A154PNP3_DUFNO</name>
<dbReference type="STRING" id="178035.A0A154PNP3"/>
<dbReference type="SUPFAM" id="SSF51197">
    <property type="entry name" value="Clavaminate synthase-like"/>
    <property type="match status" value="1"/>
</dbReference>
<dbReference type="PANTHER" id="PTHR12480:SF13">
    <property type="entry name" value="LD14533P"/>
    <property type="match status" value="1"/>
</dbReference>
<accession>A0A154PNP3</accession>
<dbReference type="AlphaFoldDB" id="A0A154PNP3"/>
<dbReference type="EMBL" id="KQ435007">
    <property type="protein sequence ID" value="KZC13473.1"/>
    <property type="molecule type" value="Genomic_DNA"/>
</dbReference>
<reference evidence="1 2" key="1">
    <citation type="submission" date="2015-07" db="EMBL/GenBank/DDBJ databases">
        <title>The genome of Dufourea novaeangliae.</title>
        <authorList>
            <person name="Pan H."/>
            <person name="Kapheim K."/>
        </authorList>
    </citation>
    <scope>NUCLEOTIDE SEQUENCE [LARGE SCALE GENOMIC DNA]</scope>
    <source>
        <strain evidence="1">0120121106</strain>
        <tissue evidence="1">Whole body</tissue>
    </source>
</reference>
<organism evidence="1 2">
    <name type="scientific">Dufourea novaeangliae</name>
    <name type="common">Sweat bee</name>
    <dbReference type="NCBI Taxonomy" id="178035"/>
    <lineage>
        <taxon>Eukaryota</taxon>
        <taxon>Metazoa</taxon>
        <taxon>Ecdysozoa</taxon>
        <taxon>Arthropoda</taxon>
        <taxon>Hexapoda</taxon>
        <taxon>Insecta</taxon>
        <taxon>Pterygota</taxon>
        <taxon>Neoptera</taxon>
        <taxon>Endopterygota</taxon>
        <taxon>Hymenoptera</taxon>
        <taxon>Apocrita</taxon>
        <taxon>Aculeata</taxon>
        <taxon>Apoidea</taxon>
        <taxon>Anthophila</taxon>
        <taxon>Halictidae</taxon>
        <taxon>Rophitinae</taxon>
        <taxon>Dufourea</taxon>
    </lineage>
</organism>
<gene>
    <name evidence="1" type="ORF">WN55_05024</name>
</gene>
<dbReference type="Gene3D" id="2.60.120.650">
    <property type="entry name" value="Cupin"/>
    <property type="match status" value="1"/>
</dbReference>
<dbReference type="PANTHER" id="PTHR12480">
    <property type="entry name" value="ARGININE DEMETHYLASE AND LYSYL-HYDROXYLASE JMJD"/>
    <property type="match status" value="1"/>
</dbReference>
<dbReference type="InterPro" id="IPR050910">
    <property type="entry name" value="JMJD6_ArgDemeth/LysHydrox"/>
</dbReference>